<dbReference type="EMBL" id="CAFBNE010000016">
    <property type="protein sequence ID" value="CAB4938736.1"/>
    <property type="molecule type" value="Genomic_DNA"/>
</dbReference>
<keyword evidence="1" id="KW-0812">Transmembrane</keyword>
<dbReference type="AlphaFoldDB" id="A0A6J7J6S7"/>
<proteinExistence type="predicted"/>
<name>A0A6J7J6S7_9ZZZZ</name>
<feature type="transmembrane region" description="Helical" evidence="1">
    <location>
        <begin position="38"/>
        <end position="57"/>
    </location>
</feature>
<gene>
    <name evidence="2" type="ORF">UFOPK3772_00759</name>
</gene>
<feature type="transmembrane region" description="Helical" evidence="1">
    <location>
        <begin position="6"/>
        <end position="26"/>
    </location>
</feature>
<keyword evidence="1" id="KW-1133">Transmembrane helix</keyword>
<protein>
    <submittedName>
        <fullName evidence="2">Unannotated protein</fullName>
    </submittedName>
</protein>
<sequence>MTGLFATITMVVSLAMAAWALVHLVLNRPMSRALHSSQLVIAALFIVLAIGGIVQMIGSDQDFARAEFVGYLVLSPVIPIGSWWWTRGDRTRIGSAIIVVVGLVMPVLVARIQQVWSGGG</sequence>
<reference evidence="2" key="1">
    <citation type="submission" date="2020-05" db="EMBL/GenBank/DDBJ databases">
        <authorList>
            <person name="Chiriac C."/>
            <person name="Salcher M."/>
            <person name="Ghai R."/>
            <person name="Kavagutti S V."/>
        </authorList>
    </citation>
    <scope>NUCLEOTIDE SEQUENCE</scope>
</reference>
<feature type="transmembrane region" description="Helical" evidence="1">
    <location>
        <begin position="93"/>
        <end position="112"/>
    </location>
</feature>
<feature type="transmembrane region" description="Helical" evidence="1">
    <location>
        <begin position="69"/>
        <end position="86"/>
    </location>
</feature>
<keyword evidence="1" id="KW-0472">Membrane</keyword>
<organism evidence="2">
    <name type="scientific">freshwater metagenome</name>
    <dbReference type="NCBI Taxonomy" id="449393"/>
    <lineage>
        <taxon>unclassified sequences</taxon>
        <taxon>metagenomes</taxon>
        <taxon>ecological metagenomes</taxon>
    </lineage>
</organism>
<accession>A0A6J7J6S7</accession>
<evidence type="ECO:0000256" key="1">
    <source>
        <dbReference type="SAM" id="Phobius"/>
    </source>
</evidence>
<evidence type="ECO:0000313" key="2">
    <source>
        <dbReference type="EMBL" id="CAB4938736.1"/>
    </source>
</evidence>